<feature type="non-terminal residue" evidence="7">
    <location>
        <position position="1"/>
    </location>
</feature>
<gene>
    <name evidence="7" type="ORF">ALC60_12344</name>
</gene>
<dbReference type="InterPro" id="IPR006612">
    <property type="entry name" value="THAP_Znf"/>
</dbReference>
<evidence type="ECO:0000256" key="3">
    <source>
        <dbReference type="ARBA" id="ARBA00022833"/>
    </source>
</evidence>
<dbReference type="Proteomes" id="UP000075809">
    <property type="component" value="Unassembled WGS sequence"/>
</dbReference>
<evidence type="ECO:0000313" key="8">
    <source>
        <dbReference type="Proteomes" id="UP000075809"/>
    </source>
</evidence>
<reference evidence="7 8" key="1">
    <citation type="submission" date="2015-09" db="EMBL/GenBank/DDBJ databases">
        <title>Trachymyrmex zeteki WGS genome.</title>
        <authorList>
            <person name="Nygaard S."/>
            <person name="Hu H."/>
            <person name="Boomsma J."/>
            <person name="Zhang G."/>
        </authorList>
    </citation>
    <scope>NUCLEOTIDE SEQUENCE [LARGE SCALE GENOMIC DNA]</scope>
    <source>
        <strain evidence="7">Tzet28-1</strain>
        <tissue evidence="7">Whole body</tissue>
    </source>
</reference>
<dbReference type="PANTHER" id="PTHR46600:SF11">
    <property type="entry name" value="THAP DOMAIN-CONTAINING PROTEIN 10"/>
    <property type="match status" value="1"/>
</dbReference>
<dbReference type="SMART" id="SM00980">
    <property type="entry name" value="THAP"/>
    <property type="match status" value="1"/>
</dbReference>
<name>A0A151WL63_9HYME</name>
<dbReference type="GO" id="GO:0043565">
    <property type="term" value="F:sequence-specific DNA binding"/>
    <property type="evidence" value="ECO:0007669"/>
    <property type="project" value="InterPro"/>
</dbReference>
<dbReference type="EMBL" id="KQ982971">
    <property type="protein sequence ID" value="KYQ48629.1"/>
    <property type="molecule type" value="Genomic_DNA"/>
</dbReference>
<evidence type="ECO:0000256" key="2">
    <source>
        <dbReference type="ARBA" id="ARBA00022771"/>
    </source>
</evidence>
<keyword evidence="8" id="KW-1185">Reference proteome</keyword>
<evidence type="ECO:0000259" key="6">
    <source>
        <dbReference type="PROSITE" id="PS50950"/>
    </source>
</evidence>
<dbReference type="InterPro" id="IPR026516">
    <property type="entry name" value="THAP1/10"/>
</dbReference>
<feature type="domain" description="THAP-type" evidence="6">
    <location>
        <begin position="1"/>
        <end position="59"/>
    </location>
</feature>
<organism evidence="7 8">
    <name type="scientific">Mycetomoellerius zeteki</name>
    <dbReference type="NCBI Taxonomy" id="64791"/>
    <lineage>
        <taxon>Eukaryota</taxon>
        <taxon>Metazoa</taxon>
        <taxon>Ecdysozoa</taxon>
        <taxon>Arthropoda</taxon>
        <taxon>Hexapoda</taxon>
        <taxon>Insecta</taxon>
        <taxon>Pterygota</taxon>
        <taxon>Neoptera</taxon>
        <taxon>Endopterygota</taxon>
        <taxon>Hymenoptera</taxon>
        <taxon>Apocrita</taxon>
        <taxon>Aculeata</taxon>
        <taxon>Formicoidea</taxon>
        <taxon>Formicidae</taxon>
        <taxon>Myrmicinae</taxon>
        <taxon>Mycetomoellerius</taxon>
    </lineage>
</organism>
<keyword evidence="1" id="KW-0479">Metal-binding</keyword>
<evidence type="ECO:0000256" key="1">
    <source>
        <dbReference type="ARBA" id="ARBA00022723"/>
    </source>
</evidence>
<dbReference type="SMART" id="SM00692">
    <property type="entry name" value="DM3"/>
    <property type="match status" value="1"/>
</dbReference>
<dbReference type="Pfam" id="PF05485">
    <property type="entry name" value="THAP"/>
    <property type="match status" value="1"/>
</dbReference>
<keyword evidence="3" id="KW-0862">Zinc</keyword>
<dbReference type="Gene3D" id="6.20.210.20">
    <property type="entry name" value="THAP domain"/>
    <property type="match status" value="1"/>
</dbReference>
<dbReference type="GO" id="GO:0008270">
    <property type="term" value="F:zinc ion binding"/>
    <property type="evidence" value="ECO:0007669"/>
    <property type="project" value="UniProtKB-KW"/>
</dbReference>
<proteinExistence type="predicted"/>
<accession>A0A151WL63</accession>
<dbReference type="PROSITE" id="PS50950">
    <property type="entry name" value="ZF_THAP"/>
    <property type="match status" value="1"/>
</dbReference>
<protein>
    <submittedName>
        <fullName evidence="7">THAP domain-containing protein 3</fullName>
    </submittedName>
</protein>
<dbReference type="SUPFAM" id="SSF57716">
    <property type="entry name" value="Glucocorticoid receptor-like (DNA-binding domain)"/>
    <property type="match status" value="1"/>
</dbReference>
<evidence type="ECO:0000313" key="7">
    <source>
        <dbReference type="EMBL" id="KYQ48629.1"/>
    </source>
</evidence>
<keyword evidence="4 5" id="KW-0238">DNA-binding</keyword>
<sequence length="85" mass="10170">FRFPFKNPKIIKYWIAATGRNNWFPASNVRICSLHFTDNDYYDINNKRTLKPNVIPTWHVHPNILAVFQESTMNKINECKYIIKL</sequence>
<evidence type="ECO:0000256" key="5">
    <source>
        <dbReference type="PROSITE-ProRule" id="PRU00309"/>
    </source>
</evidence>
<dbReference type="AlphaFoldDB" id="A0A151WL63"/>
<keyword evidence="2 5" id="KW-0863">Zinc-finger</keyword>
<dbReference type="PANTHER" id="PTHR46600">
    <property type="entry name" value="THAP DOMAIN-CONTAINING"/>
    <property type="match status" value="1"/>
</dbReference>
<evidence type="ECO:0000256" key="4">
    <source>
        <dbReference type="ARBA" id="ARBA00023125"/>
    </source>
</evidence>
<dbReference type="InterPro" id="IPR038441">
    <property type="entry name" value="THAP_Znf_sf"/>
</dbReference>